<dbReference type="PANTHER" id="PTHR33406:SF11">
    <property type="entry name" value="MEMBRANE PROTEIN SCO6666-RELATED"/>
    <property type="match status" value="1"/>
</dbReference>
<evidence type="ECO:0000256" key="7">
    <source>
        <dbReference type="SAM" id="Phobius"/>
    </source>
</evidence>
<dbReference type="Pfam" id="PF03176">
    <property type="entry name" value="MMPL"/>
    <property type="match status" value="2"/>
</dbReference>
<keyword evidence="10" id="KW-1185">Reference proteome</keyword>
<feature type="transmembrane region" description="Helical" evidence="7">
    <location>
        <begin position="201"/>
        <end position="220"/>
    </location>
</feature>
<comment type="similarity">
    <text evidence="2">Belongs to the resistance-nodulation-cell division (RND) (TC 2.A.6) family. MmpL subfamily.</text>
</comment>
<evidence type="ECO:0000313" key="10">
    <source>
        <dbReference type="Proteomes" id="UP000564496"/>
    </source>
</evidence>
<gene>
    <name evidence="9" type="ORF">BJ988_003485</name>
</gene>
<comment type="subcellular location">
    <subcellularLocation>
        <location evidence="1">Cell membrane</location>
        <topology evidence="1">Multi-pass membrane protein</topology>
    </subcellularLocation>
</comment>
<name>A0A7Z0DP52_9ACTN</name>
<dbReference type="PROSITE" id="PS50156">
    <property type="entry name" value="SSD"/>
    <property type="match status" value="1"/>
</dbReference>
<protein>
    <submittedName>
        <fullName evidence="9">RND superfamily putative drug exporter</fullName>
    </submittedName>
</protein>
<feature type="transmembrane region" description="Helical" evidence="7">
    <location>
        <begin position="559"/>
        <end position="580"/>
    </location>
</feature>
<evidence type="ECO:0000256" key="4">
    <source>
        <dbReference type="ARBA" id="ARBA00022692"/>
    </source>
</evidence>
<feature type="transmembrane region" description="Helical" evidence="7">
    <location>
        <begin position="330"/>
        <end position="356"/>
    </location>
</feature>
<dbReference type="InterPro" id="IPR050545">
    <property type="entry name" value="Mycobact_MmpL"/>
</dbReference>
<proteinExistence type="inferred from homology"/>
<dbReference type="InterPro" id="IPR000731">
    <property type="entry name" value="SSD"/>
</dbReference>
<feature type="transmembrane region" description="Helical" evidence="7">
    <location>
        <begin position="253"/>
        <end position="277"/>
    </location>
</feature>
<evidence type="ECO:0000256" key="2">
    <source>
        <dbReference type="ARBA" id="ARBA00010157"/>
    </source>
</evidence>
<keyword evidence="6 7" id="KW-0472">Membrane</keyword>
<feature type="transmembrane region" description="Helical" evidence="7">
    <location>
        <begin position="390"/>
        <end position="414"/>
    </location>
</feature>
<dbReference type="RefSeq" id="WP_218860934.1">
    <property type="nucleotide sequence ID" value="NZ_JACBZR010000001.1"/>
</dbReference>
<dbReference type="AlphaFoldDB" id="A0A7Z0DP52"/>
<feature type="transmembrane region" description="Helical" evidence="7">
    <location>
        <begin position="624"/>
        <end position="643"/>
    </location>
</feature>
<evidence type="ECO:0000259" key="8">
    <source>
        <dbReference type="PROSITE" id="PS50156"/>
    </source>
</evidence>
<dbReference type="GO" id="GO:0005886">
    <property type="term" value="C:plasma membrane"/>
    <property type="evidence" value="ECO:0007669"/>
    <property type="project" value="UniProtKB-SubCell"/>
</dbReference>
<feature type="transmembrane region" description="Helical" evidence="7">
    <location>
        <begin position="35"/>
        <end position="61"/>
    </location>
</feature>
<feature type="transmembrane region" description="Helical" evidence="7">
    <location>
        <begin position="227"/>
        <end position="247"/>
    </location>
</feature>
<dbReference type="Proteomes" id="UP000564496">
    <property type="component" value="Unassembled WGS sequence"/>
</dbReference>
<organism evidence="9 10">
    <name type="scientific">Nocardioides panzhihuensis</name>
    <dbReference type="NCBI Taxonomy" id="860243"/>
    <lineage>
        <taxon>Bacteria</taxon>
        <taxon>Bacillati</taxon>
        <taxon>Actinomycetota</taxon>
        <taxon>Actinomycetes</taxon>
        <taxon>Propionibacteriales</taxon>
        <taxon>Nocardioidaceae</taxon>
        <taxon>Nocardioides</taxon>
    </lineage>
</organism>
<reference evidence="9 10" key="1">
    <citation type="submission" date="2020-07" db="EMBL/GenBank/DDBJ databases">
        <title>Sequencing the genomes of 1000 actinobacteria strains.</title>
        <authorList>
            <person name="Klenk H.-P."/>
        </authorList>
    </citation>
    <scope>NUCLEOTIDE SEQUENCE [LARGE SCALE GENOMIC DNA]</scope>
    <source>
        <strain evidence="9 10">DSM 26487</strain>
    </source>
</reference>
<evidence type="ECO:0000256" key="3">
    <source>
        <dbReference type="ARBA" id="ARBA00022475"/>
    </source>
</evidence>
<feature type="transmembrane region" description="Helical" evidence="7">
    <location>
        <begin position="587"/>
        <end position="604"/>
    </location>
</feature>
<feature type="transmembrane region" description="Helical" evidence="7">
    <location>
        <begin position="694"/>
        <end position="713"/>
    </location>
</feature>
<dbReference type="EMBL" id="JACBZR010000001">
    <property type="protein sequence ID" value="NYI78837.1"/>
    <property type="molecule type" value="Genomic_DNA"/>
</dbReference>
<dbReference type="Gene3D" id="1.20.1640.10">
    <property type="entry name" value="Multidrug efflux transporter AcrB transmembrane domain"/>
    <property type="match status" value="2"/>
</dbReference>
<evidence type="ECO:0000256" key="5">
    <source>
        <dbReference type="ARBA" id="ARBA00022989"/>
    </source>
</evidence>
<sequence>MSIHSQTYPAPTPPETTRRSSRLEALAGLVYRRRLVVIIAAIVVSLGLLVVAAGAMSTFVLSRWEAAGTESVRAQDELADRFGTGNANLILVVTATSGSVDDPTVARAAEQLGDELADEEAVAEVWSYWSGPAPDATMRSEDRSSGVILAHVTGDATSAREAIRGYLPDYTRDGSAGPIEVRIAGSEAASTQIGEQATADFVRAEMVIIPLMLILLIVIYRRLSSALLTLGVGLFSVLATLAGLRALTGMVEIASFAANITLVMGIGLGVDYSLFVISRFREALGRGAGVEEALRETLRTSGRTVLFSGATVAAAMAVLLILPFDFLRSFAWAGILTVITAGIGALVILPAALAVLGERWARRGITVPAQRPVEQGRWYRLGSQVMRRPLAWGGIALIVLIALAAPVAGVRIGVPDDRVLPPGHSVRDAYDQLRADFAAEPQDALQIVPAEAGTTADPDELATYAADLSLVDGIAQVGSPAGTFADGSRIGPADPRLTSASGEQRIEAVPTHAALQDRVADDLTGDVRSLPSPFGEHLVGGYPAQLVDLRVALVEPLPLIGALLLVVTFVLLFLCSGSLLIPLKATLLNLLSVGVMFGVLIIIFQNGLFADVLGFTPVGTLDPAFPLLMFCVVYGLSMDYEVFMISRIREAYDQTGDNQAAVLTGLQRSAPLITAAAFTLAVSFGVYATGEVMYLQMVGIGTAVAILLDATVIRGILVPAFMQLAGDANWWLPGPLQRAFGRLRIREAE</sequence>
<accession>A0A7Z0DP52</accession>
<comment type="caution">
    <text evidence="9">The sequence shown here is derived from an EMBL/GenBank/DDBJ whole genome shotgun (WGS) entry which is preliminary data.</text>
</comment>
<keyword evidence="4 7" id="KW-0812">Transmembrane</keyword>
<keyword evidence="5 7" id="KW-1133">Transmembrane helix</keyword>
<dbReference type="PANTHER" id="PTHR33406">
    <property type="entry name" value="MEMBRANE PROTEIN MJ1562-RELATED"/>
    <property type="match status" value="1"/>
</dbReference>
<keyword evidence="3" id="KW-1003">Cell membrane</keyword>
<dbReference type="SUPFAM" id="SSF82866">
    <property type="entry name" value="Multidrug efflux transporter AcrB transmembrane domain"/>
    <property type="match status" value="2"/>
</dbReference>
<feature type="transmembrane region" description="Helical" evidence="7">
    <location>
        <begin position="305"/>
        <end position="324"/>
    </location>
</feature>
<dbReference type="InterPro" id="IPR004869">
    <property type="entry name" value="MMPL_dom"/>
</dbReference>
<evidence type="ECO:0000313" key="9">
    <source>
        <dbReference type="EMBL" id="NYI78837.1"/>
    </source>
</evidence>
<evidence type="ECO:0000256" key="6">
    <source>
        <dbReference type="ARBA" id="ARBA00023136"/>
    </source>
</evidence>
<feature type="domain" description="SSD" evidence="8">
    <location>
        <begin position="243"/>
        <end position="355"/>
    </location>
</feature>
<evidence type="ECO:0000256" key="1">
    <source>
        <dbReference type="ARBA" id="ARBA00004651"/>
    </source>
</evidence>
<feature type="transmembrane region" description="Helical" evidence="7">
    <location>
        <begin position="670"/>
        <end position="688"/>
    </location>
</feature>